<dbReference type="InterPro" id="IPR001461">
    <property type="entry name" value="Aspartic_peptidase_A1"/>
</dbReference>
<dbReference type="GO" id="GO:0005764">
    <property type="term" value="C:lysosome"/>
    <property type="evidence" value="ECO:0007669"/>
    <property type="project" value="TreeGrafter"/>
</dbReference>
<gene>
    <name evidence="4" type="ORF">HPLM_LOCUS19508</name>
</gene>
<reference evidence="6" key="1">
    <citation type="submission" date="2017-02" db="UniProtKB">
        <authorList>
            <consortium name="WormBaseParasite"/>
        </authorList>
    </citation>
    <scope>IDENTIFICATION</scope>
</reference>
<reference evidence="4 5" key="2">
    <citation type="submission" date="2018-11" db="EMBL/GenBank/DDBJ databases">
        <authorList>
            <consortium name="Pathogen Informatics"/>
        </authorList>
    </citation>
    <scope>NUCLEOTIDE SEQUENCE [LARGE SCALE GENOMIC DNA]</scope>
    <source>
        <strain evidence="4 5">MHpl1</strain>
    </source>
</reference>
<dbReference type="SUPFAM" id="SSF50630">
    <property type="entry name" value="Acid proteases"/>
    <property type="match status" value="1"/>
</dbReference>
<dbReference type="PRINTS" id="PR00792">
    <property type="entry name" value="PEPSIN"/>
</dbReference>
<dbReference type="InterPro" id="IPR001969">
    <property type="entry name" value="Aspartic_peptidase_AS"/>
</dbReference>
<dbReference type="STRING" id="6290.A0A0N4X574"/>
<comment type="similarity">
    <text evidence="1 2">Belongs to the peptidase A1 family.</text>
</comment>
<feature type="domain" description="Peptidase A1" evidence="3">
    <location>
        <begin position="46"/>
        <end position="360"/>
    </location>
</feature>
<evidence type="ECO:0000256" key="1">
    <source>
        <dbReference type="ARBA" id="ARBA00007447"/>
    </source>
</evidence>
<dbReference type="InterPro" id="IPR033121">
    <property type="entry name" value="PEPTIDASE_A1"/>
</dbReference>
<dbReference type="GO" id="GO:0006508">
    <property type="term" value="P:proteolysis"/>
    <property type="evidence" value="ECO:0007669"/>
    <property type="project" value="UniProtKB-KW"/>
</dbReference>
<organism evidence="6">
    <name type="scientific">Haemonchus placei</name>
    <name type="common">Barber's pole worm</name>
    <dbReference type="NCBI Taxonomy" id="6290"/>
    <lineage>
        <taxon>Eukaryota</taxon>
        <taxon>Metazoa</taxon>
        <taxon>Ecdysozoa</taxon>
        <taxon>Nematoda</taxon>
        <taxon>Chromadorea</taxon>
        <taxon>Rhabditida</taxon>
        <taxon>Rhabditina</taxon>
        <taxon>Rhabditomorpha</taxon>
        <taxon>Strongyloidea</taxon>
        <taxon>Trichostrongylidae</taxon>
        <taxon>Haemonchus</taxon>
    </lineage>
</organism>
<evidence type="ECO:0000256" key="2">
    <source>
        <dbReference type="RuleBase" id="RU000454"/>
    </source>
</evidence>
<keyword evidence="2" id="KW-0378">Hydrolase</keyword>
<dbReference type="WBParaSite" id="HPLM_0001951601-mRNA-1">
    <property type="protein sequence ID" value="HPLM_0001951601-mRNA-1"/>
    <property type="gene ID" value="HPLM_0001951601"/>
</dbReference>
<protein>
    <submittedName>
        <fullName evidence="6">Peptidase A1 domain-containing protein</fullName>
    </submittedName>
</protein>
<evidence type="ECO:0000259" key="3">
    <source>
        <dbReference type="PROSITE" id="PS51767"/>
    </source>
</evidence>
<dbReference type="GO" id="GO:0004190">
    <property type="term" value="F:aspartic-type endopeptidase activity"/>
    <property type="evidence" value="ECO:0007669"/>
    <property type="project" value="UniProtKB-KW"/>
</dbReference>
<dbReference type="Proteomes" id="UP000268014">
    <property type="component" value="Unassembled WGS sequence"/>
</dbReference>
<evidence type="ECO:0000313" key="4">
    <source>
        <dbReference type="EMBL" id="VDO77672.1"/>
    </source>
</evidence>
<dbReference type="Pfam" id="PF00026">
    <property type="entry name" value="Asp"/>
    <property type="match status" value="1"/>
</dbReference>
<evidence type="ECO:0000313" key="5">
    <source>
        <dbReference type="Proteomes" id="UP000268014"/>
    </source>
</evidence>
<name>A0A0N4X574_HAEPC</name>
<keyword evidence="2" id="KW-0645">Protease</keyword>
<dbReference type="PROSITE" id="PS00141">
    <property type="entry name" value="ASP_PROTEASE"/>
    <property type="match status" value="1"/>
</dbReference>
<keyword evidence="5" id="KW-1185">Reference proteome</keyword>
<dbReference type="InterPro" id="IPR034164">
    <property type="entry name" value="Pepsin-like_dom"/>
</dbReference>
<dbReference type="CDD" id="cd05471">
    <property type="entry name" value="pepsin_like"/>
    <property type="match status" value="1"/>
</dbReference>
<dbReference type="PROSITE" id="PS51767">
    <property type="entry name" value="PEPTIDASE_A1"/>
    <property type="match status" value="1"/>
</dbReference>
<dbReference type="OMA" id="LYRGRCT"/>
<sequence length="365" mass="39400">MRAVLAATALLAYSTVSTFVIPIKLAAVSNVTAGGAVLEQNTQSYFVTNITVGTPPQLFTVIVDTGSADFWIPDSSCTTCRNKRLFGRSHINYQNFAKWSAANAIILVRILRRTAKYHLATNDANAIVIPSTVMGQVNEMPAAVSALKGVDGVLGLAFQSIANDNTIPPFIRGVAQGDIAQSVFSIWLEEQWQTSDNGTHGVIYYGGYDLVHCRPDRGSVHLSAAGLYQFTLSNFYINGLGAAKRIQTTIMSSSPYIKVPSALFMQILSSVNVNYETPLPAKVDCNVKLSLGFDVGGSFGYLPVTERNLILSNNDGTCTLAVMPTDASGFDMGQNIELGIPFLRGRCTYFDTSLQRLGFADAIQH</sequence>
<proteinExistence type="inferred from homology"/>
<keyword evidence="2" id="KW-0064">Aspartyl protease</keyword>
<dbReference type="Gene3D" id="2.40.70.10">
    <property type="entry name" value="Acid Proteases"/>
    <property type="match status" value="2"/>
</dbReference>
<dbReference type="OrthoDB" id="771136at2759"/>
<evidence type="ECO:0000313" key="6">
    <source>
        <dbReference type="WBParaSite" id="HPLM_0001951601-mRNA-1"/>
    </source>
</evidence>
<dbReference type="PANTHER" id="PTHR47966:SF71">
    <property type="entry name" value="PEPTIDASE A1 DOMAIN-CONTAINING PROTEIN"/>
    <property type="match status" value="1"/>
</dbReference>
<accession>A0A0N4X574</accession>
<dbReference type="PANTHER" id="PTHR47966">
    <property type="entry name" value="BETA-SITE APP-CLEAVING ENZYME, ISOFORM A-RELATED"/>
    <property type="match status" value="1"/>
</dbReference>
<dbReference type="InterPro" id="IPR021109">
    <property type="entry name" value="Peptidase_aspartic_dom_sf"/>
</dbReference>
<dbReference type="AlphaFoldDB" id="A0A0N4X574"/>
<dbReference type="EMBL" id="UZAF01021378">
    <property type="protein sequence ID" value="VDO77672.1"/>
    <property type="molecule type" value="Genomic_DNA"/>
</dbReference>